<dbReference type="EMBL" id="CAMKVN010024787">
    <property type="protein sequence ID" value="CAI2200595.1"/>
    <property type="molecule type" value="Genomic_DNA"/>
</dbReference>
<dbReference type="Proteomes" id="UP001153678">
    <property type="component" value="Unassembled WGS sequence"/>
</dbReference>
<feature type="compositionally biased region" description="Low complexity" evidence="1">
    <location>
        <begin position="107"/>
        <end position="117"/>
    </location>
</feature>
<reference evidence="2" key="1">
    <citation type="submission" date="2022-08" db="EMBL/GenBank/DDBJ databases">
        <authorList>
            <person name="Kallberg Y."/>
            <person name="Tangrot J."/>
            <person name="Rosling A."/>
        </authorList>
    </citation>
    <scope>NUCLEOTIDE SEQUENCE</scope>
    <source>
        <strain evidence="2">Wild A</strain>
    </source>
</reference>
<feature type="region of interest" description="Disordered" evidence="1">
    <location>
        <begin position="70"/>
        <end position="146"/>
    </location>
</feature>
<comment type="caution">
    <text evidence="2">The sequence shown here is derived from an EMBL/GenBank/DDBJ whole genome shotgun (WGS) entry which is preliminary data.</text>
</comment>
<evidence type="ECO:0000313" key="2">
    <source>
        <dbReference type="EMBL" id="CAI2200595.1"/>
    </source>
</evidence>
<evidence type="ECO:0000256" key="1">
    <source>
        <dbReference type="SAM" id="MobiDB-lite"/>
    </source>
</evidence>
<feature type="non-terminal residue" evidence="2">
    <location>
        <position position="146"/>
    </location>
</feature>
<feature type="compositionally biased region" description="Polar residues" evidence="1">
    <location>
        <begin position="1"/>
        <end position="15"/>
    </location>
</feature>
<evidence type="ECO:0000313" key="3">
    <source>
        <dbReference type="Proteomes" id="UP001153678"/>
    </source>
</evidence>
<organism evidence="2 3">
    <name type="scientific">Funneliformis geosporum</name>
    <dbReference type="NCBI Taxonomy" id="1117311"/>
    <lineage>
        <taxon>Eukaryota</taxon>
        <taxon>Fungi</taxon>
        <taxon>Fungi incertae sedis</taxon>
        <taxon>Mucoromycota</taxon>
        <taxon>Glomeromycotina</taxon>
        <taxon>Glomeromycetes</taxon>
        <taxon>Glomerales</taxon>
        <taxon>Glomeraceae</taxon>
        <taxon>Funneliformis</taxon>
    </lineage>
</organism>
<proteinExistence type="predicted"/>
<feature type="compositionally biased region" description="Basic and acidic residues" evidence="1">
    <location>
        <begin position="120"/>
        <end position="131"/>
    </location>
</feature>
<protein>
    <submittedName>
        <fullName evidence="2">6577_t:CDS:1</fullName>
    </submittedName>
</protein>
<accession>A0A9W4TCY5</accession>
<name>A0A9W4TCY5_9GLOM</name>
<feature type="region of interest" description="Disordered" evidence="1">
    <location>
        <begin position="1"/>
        <end position="44"/>
    </location>
</feature>
<gene>
    <name evidence="2" type="ORF">FWILDA_LOCUS19647</name>
</gene>
<feature type="compositionally biased region" description="Basic residues" evidence="1">
    <location>
        <begin position="89"/>
        <end position="103"/>
    </location>
</feature>
<feature type="compositionally biased region" description="Polar residues" evidence="1">
    <location>
        <begin position="70"/>
        <end position="82"/>
    </location>
</feature>
<dbReference type="AlphaFoldDB" id="A0A9W4TCY5"/>
<keyword evidence="3" id="KW-1185">Reference proteome</keyword>
<sequence length="146" mass="16358">MITTKSSKNSETEYQSSSNISSEDDSSSVASDNVSSVKQKVSEENLNRLLAQIVALENKNKELEFQAKNYQSMQSNTTNIKGSTLEKRAMKKKETYRKHKSCKKLQESSLEESSSVCESDEGKNKNTRNDRQSANMPIPKPLSGKK</sequence>
<feature type="compositionally biased region" description="Low complexity" evidence="1">
    <location>
        <begin position="16"/>
        <end position="37"/>
    </location>
</feature>